<keyword evidence="6" id="KW-0413">Isomerase</keyword>
<comment type="cofactor">
    <cofactor evidence="4">
        <name>Mg(2+)</name>
        <dbReference type="ChEBI" id="CHEBI:18420"/>
    </cofactor>
    <text evidence="4">Binds 2 magnesium ions per subunit.</text>
</comment>
<proteinExistence type="inferred from homology"/>
<dbReference type="SFLD" id="SFLDG01135">
    <property type="entry name" value="C1.5.6:_HAD__Beta-PGM__Phospha"/>
    <property type="match status" value="1"/>
</dbReference>
<keyword evidence="4" id="KW-0460">Magnesium</keyword>
<dbReference type="EC" id="5.4.2.6" evidence="6"/>
<dbReference type="NCBIfam" id="TIGR02009">
    <property type="entry name" value="PGMB-YQAB-SF"/>
    <property type="match status" value="1"/>
</dbReference>
<evidence type="ECO:0000256" key="5">
    <source>
        <dbReference type="PIRSR" id="PIRSR610972-4"/>
    </source>
</evidence>
<dbReference type="InterPro" id="IPR051806">
    <property type="entry name" value="HAD-like_SPP"/>
</dbReference>
<comment type="similarity">
    <text evidence="1">Belongs to the HAD-like hydrolase superfamily. CbbY/CbbZ/Gph/YieH family.</text>
</comment>
<feature type="binding site" evidence="4">
    <location>
        <position position="10"/>
    </location>
    <ligand>
        <name>Mg(2+)</name>
        <dbReference type="ChEBI" id="CHEBI:18420"/>
    </ligand>
</feature>
<dbReference type="SUPFAM" id="SSF56784">
    <property type="entry name" value="HAD-like"/>
    <property type="match status" value="1"/>
</dbReference>
<dbReference type="NCBIfam" id="TIGR01990">
    <property type="entry name" value="bPGM"/>
    <property type="match status" value="1"/>
</dbReference>
<dbReference type="Gene3D" id="3.40.50.1000">
    <property type="entry name" value="HAD superfamily/HAD-like"/>
    <property type="match status" value="1"/>
</dbReference>
<accession>D4XWP6</accession>
<dbReference type="Pfam" id="PF00702">
    <property type="entry name" value="Hydrolase"/>
    <property type="match status" value="1"/>
</dbReference>
<sequence>MIKGFVFDLDGVITDTAILHFRAWKSIVKTIGIDYDIVTNDKLRGLPRVETLRAILKIFNKQMLLSEKEIIDLSNKKNELYIQYLDSELDKSYTLPNIEKFLKESKENNIKLSIASSSYNAIKILDKLQLLKYFDFIVNPADVKNGKPAPDIFIQAAQGIGLTPCQCIGFEDALAGLEGIVQAKMYSVVISHNSKEDFSKADYIVNSTNDLNLEIIRKKFNF</sequence>
<protein>
    <submittedName>
        <fullName evidence="6">Beta-phosphoglucomutase</fullName>
        <ecNumber evidence="6">5.4.2.6</ecNumber>
    </submittedName>
</protein>
<dbReference type="PANTHER" id="PTHR43481">
    <property type="entry name" value="FRUCTOSE-1-PHOSPHATE PHOSPHATASE"/>
    <property type="match status" value="1"/>
</dbReference>
<evidence type="ECO:0000256" key="1">
    <source>
        <dbReference type="ARBA" id="ARBA00006171"/>
    </source>
</evidence>
<feature type="binding site" evidence="4">
    <location>
        <position position="172"/>
    </location>
    <ligand>
        <name>Mg(2+)</name>
        <dbReference type="ChEBI" id="CHEBI:18420"/>
    </ligand>
</feature>
<evidence type="ECO:0000313" key="6">
    <source>
        <dbReference type="EMBL" id="EFF41220.1"/>
    </source>
</evidence>
<feature type="active site" description="Proton donor/acceptor" evidence="2">
    <location>
        <position position="10"/>
    </location>
</feature>
<feature type="site" description="Important for catalytic activity and assists the phosphoryl transfer reaction to Asp8 by balancing charge and orienting the reacting groups" evidence="5">
    <location>
        <position position="116"/>
    </location>
</feature>
<dbReference type="SFLD" id="SFLDG01129">
    <property type="entry name" value="C1.5:_HAD__Beta-PGM__Phosphata"/>
    <property type="match status" value="1"/>
</dbReference>
<feature type="binding site" evidence="3">
    <location>
        <begin position="116"/>
        <end position="120"/>
    </location>
    <ligand>
        <name>substrate</name>
    </ligand>
</feature>
<feature type="binding site" evidence="3">
    <location>
        <position position="147"/>
    </location>
    <ligand>
        <name>substrate</name>
    </ligand>
</feature>
<feature type="binding site" evidence="3">
    <location>
        <begin position="8"/>
        <end position="10"/>
    </location>
    <ligand>
        <name>substrate</name>
    </ligand>
</feature>
<feature type="binding site" evidence="3">
    <location>
        <position position="77"/>
    </location>
    <ligand>
        <name>substrate</name>
    </ligand>
</feature>
<dbReference type="SFLD" id="SFLDS00003">
    <property type="entry name" value="Haloacid_Dehalogenase"/>
    <property type="match status" value="1"/>
</dbReference>
<evidence type="ECO:0000256" key="3">
    <source>
        <dbReference type="PIRSR" id="PIRSR610972-2"/>
    </source>
</evidence>
<dbReference type="OrthoDB" id="9797743at2"/>
<feature type="binding site" evidence="3">
    <location>
        <position position="24"/>
    </location>
    <ligand>
        <name>substrate</name>
    </ligand>
</feature>
<dbReference type="InterPro" id="IPR023214">
    <property type="entry name" value="HAD_sf"/>
</dbReference>
<dbReference type="GO" id="GO:0000287">
    <property type="term" value="F:magnesium ion binding"/>
    <property type="evidence" value="ECO:0007669"/>
    <property type="project" value="InterPro"/>
</dbReference>
<reference evidence="6 7" key="1">
    <citation type="submission" date="2010-03" db="EMBL/GenBank/DDBJ databases">
        <authorList>
            <person name="Glass J.I."/>
            <person name="Benders G.A."/>
            <person name="Durkin A.S."/>
            <person name="Farmerie W.G."/>
            <person name="Hlavinka K."/>
            <person name="Hostetler J."/>
            <person name="Jackson J."/>
            <person name="May M.A."/>
            <person name="Miller R.H."/>
            <person name="Paralanov V."/>
            <person name="Radune D."/>
            <person name="Szczypinski B."/>
            <person name="Brown D.R."/>
        </authorList>
    </citation>
    <scope>NUCLEOTIDE SEQUENCE [LARGE SCALE GENOMIC DNA]</scope>
    <source>
        <strain evidence="6 7">A21JP2</strain>
    </source>
</reference>
<feature type="binding site" evidence="3">
    <location>
        <begin position="43"/>
        <end position="48"/>
    </location>
    <ligand>
        <name>substrate</name>
    </ligand>
</feature>
<dbReference type="GO" id="GO:0050308">
    <property type="term" value="F:sugar-phosphatase activity"/>
    <property type="evidence" value="ECO:0007669"/>
    <property type="project" value="TreeGrafter"/>
</dbReference>
<keyword evidence="7" id="KW-1185">Reference proteome</keyword>
<evidence type="ECO:0000313" key="7">
    <source>
        <dbReference type="Proteomes" id="UP000004757"/>
    </source>
</evidence>
<dbReference type="InterPro" id="IPR010972">
    <property type="entry name" value="Beta-PGM"/>
</dbReference>
<dbReference type="Proteomes" id="UP000004757">
    <property type="component" value="Unassembled WGS sequence"/>
</dbReference>
<feature type="active site" description="Nucleophile" evidence="2">
    <location>
        <position position="8"/>
    </location>
</feature>
<dbReference type="Gene3D" id="1.10.150.240">
    <property type="entry name" value="Putative phosphatase, domain 2"/>
    <property type="match status" value="1"/>
</dbReference>
<dbReference type="RefSeq" id="WP_005683840.1">
    <property type="nucleotide sequence ID" value="NZ_ADNC01000027.1"/>
</dbReference>
<gene>
    <name evidence="6" type="primary">pgmB</name>
    <name evidence="6" type="ORF">MALL_0382</name>
</gene>
<dbReference type="InterPro" id="IPR006439">
    <property type="entry name" value="HAD-SF_hydro_IA"/>
</dbReference>
<dbReference type="STRING" id="747682.MALL_0382"/>
<dbReference type="EMBL" id="ADNC01000027">
    <property type="protein sequence ID" value="EFF41220.1"/>
    <property type="molecule type" value="Genomic_DNA"/>
</dbReference>
<feature type="site" description="Important for catalytic activity and assists the phosphoryl transfer reaction to Asp8 by balancing charge and orienting the reacting groups" evidence="5">
    <location>
        <position position="147"/>
    </location>
</feature>
<dbReference type="GO" id="GO:0005975">
    <property type="term" value="P:carbohydrate metabolic process"/>
    <property type="evidence" value="ECO:0007669"/>
    <property type="project" value="InterPro"/>
</dbReference>
<feature type="binding site" evidence="4">
    <location>
        <position position="171"/>
    </location>
    <ligand>
        <name>Mg(2+)</name>
        <dbReference type="ChEBI" id="CHEBI:18420"/>
    </ligand>
</feature>
<dbReference type="InterPro" id="IPR036412">
    <property type="entry name" value="HAD-like_sf"/>
</dbReference>
<evidence type="ECO:0000256" key="4">
    <source>
        <dbReference type="PIRSR" id="PIRSR610972-3"/>
    </source>
</evidence>
<dbReference type="PANTHER" id="PTHR43481:SF4">
    <property type="entry name" value="GLYCEROL-1-PHOSPHATE PHOSPHOHYDROLASE 1-RELATED"/>
    <property type="match status" value="1"/>
</dbReference>
<dbReference type="InterPro" id="IPR023198">
    <property type="entry name" value="PGP-like_dom2"/>
</dbReference>
<comment type="caution">
    <text evidence="6">The sequence shown here is derived from an EMBL/GenBank/DDBJ whole genome shotgun (WGS) entry which is preliminary data.</text>
</comment>
<dbReference type="InterPro" id="IPR010976">
    <property type="entry name" value="B-phosphoglucomutase_hydrolase"/>
</dbReference>
<dbReference type="NCBIfam" id="TIGR01509">
    <property type="entry name" value="HAD-SF-IA-v3"/>
    <property type="match status" value="1"/>
</dbReference>
<name>D4XWP6_9BACT</name>
<dbReference type="AlphaFoldDB" id="D4XWP6"/>
<organism evidence="6 7">
    <name type="scientific">Mycoplasmopsis alligatoris A21JP2</name>
    <dbReference type="NCBI Taxonomy" id="747682"/>
    <lineage>
        <taxon>Bacteria</taxon>
        <taxon>Bacillati</taxon>
        <taxon>Mycoplasmatota</taxon>
        <taxon>Mycoplasmoidales</taxon>
        <taxon>Metamycoplasmataceae</taxon>
        <taxon>Mycoplasmopsis</taxon>
    </lineage>
</organism>
<evidence type="ECO:0000256" key="2">
    <source>
        <dbReference type="PIRSR" id="PIRSR610972-1"/>
    </source>
</evidence>
<dbReference type="eggNOG" id="COG0637">
    <property type="taxonomic scope" value="Bacteria"/>
</dbReference>
<dbReference type="GO" id="GO:0008801">
    <property type="term" value="F:beta-phosphoglucomutase activity"/>
    <property type="evidence" value="ECO:0007669"/>
    <property type="project" value="UniProtKB-EC"/>
</dbReference>
<keyword evidence="4" id="KW-0479">Metal-binding</keyword>
<dbReference type="CDD" id="cd02598">
    <property type="entry name" value="HAD_BPGM"/>
    <property type="match status" value="1"/>
</dbReference>
<feature type="binding site" evidence="4">
    <location>
        <position position="8"/>
    </location>
    <ligand>
        <name>Mg(2+)</name>
        <dbReference type="ChEBI" id="CHEBI:18420"/>
    </ligand>
</feature>